<protein>
    <submittedName>
        <fullName evidence="2">Uncharacterized protein</fullName>
    </submittedName>
</protein>
<name>A0A2G9UUJ6_TELCI</name>
<keyword evidence="3" id="KW-1185">Reference proteome</keyword>
<feature type="coiled-coil region" evidence="1">
    <location>
        <begin position="33"/>
        <end position="60"/>
    </location>
</feature>
<gene>
    <name evidence="2" type="ORF">TELCIR_04113</name>
</gene>
<keyword evidence="1" id="KW-0175">Coiled coil</keyword>
<dbReference type="AlphaFoldDB" id="A0A2G9UUJ6"/>
<reference evidence="2 3" key="1">
    <citation type="submission" date="2015-09" db="EMBL/GenBank/DDBJ databases">
        <title>Draft genome of the parasitic nematode Teladorsagia circumcincta isolate WARC Sus (inbred).</title>
        <authorList>
            <person name="Mitreva M."/>
        </authorList>
    </citation>
    <scope>NUCLEOTIDE SEQUENCE [LARGE SCALE GENOMIC DNA]</scope>
    <source>
        <strain evidence="2 3">S</strain>
    </source>
</reference>
<sequence length="177" mass="20848">MQAGVQDVQSFEHWEKFLEKRLAGRRDIHEMIVEDQREDIEVLKQRIEFLDRSNRLAENDLAHCVDFVEEEMPINAEYFRRHGNDLSGEELLEQWRLRRNFEEGWRNFEGTNRPVSVGTRTAEREDLAVNKDAAKLFGSADVYIGSRSRWPTPLCYAYTYDPIVMGLHKAYRKGDLP</sequence>
<evidence type="ECO:0000256" key="1">
    <source>
        <dbReference type="SAM" id="Coils"/>
    </source>
</evidence>
<evidence type="ECO:0000313" key="2">
    <source>
        <dbReference type="EMBL" id="PIO73904.1"/>
    </source>
</evidence>
<accession>A0A2G9UUJ6</accession>
<dbReference type="Proteomes" id="UP000230423">
    <property type="component" value="Unassembled WGS sequence"/>
</dbReference>
<proteinExistence type="predicted"/>
<organism evidence="2 3">
    <name type="scientific">Teladorsagia circumcincta</name>
    <name type="common">Brown stomach worm</name>
    <name type="synonym">Ostertagia circumcincta</name>
    <dbReference type="NCBI Taxonomy" id="45464"/>
    <lineage>
        <taxon>Eukaryota</taxon>
        <taxon>Metazoa</taxon>
        <taxon>Ecdysozoa</taxon>
        <taxon>Nematoda</taxon>
        <taxon>Chromadorea</taxon>
        <taxon>Rhabditida</taxon>
        <taxon>Rhabditina</taxon>
        <taxon>Rhabditomorpha</taxon>
        <taxon>Strongyloidea</taxon>
        <taxon>Trichostrongylidae</taxon>
        <taxon>Teladorsagia</taxon>
    </lineage>
</organism>
<evidence type="ECO:0000313" key="3">
    <source>
        <dbReference type="Proteomes" id="UP000230423"/>
    </source>
</evidence>
<dbReference type="EMBL" id="KZ345366">
    <property type="protein sequence ID" value="PIO73904.1"/>
    <property type="molecule type" value="Genomic_DNA"/>
</dbReference>